<reference evidence="4 5" key="1">
    <citation type="journal article" date="2019" name="Environ. Microbiol.">
        <title>Genomics insights into ecotype formation of ammonia-oxidizing archaea in the deep ocean.</title>
        <authorList>
            <person name="Wang Y."/>
            <person name="Huang J.M."/>
            <person name="Cui G.J."/>
            <person name="Nunoura T."/>
            <person name="Takaki Y."/>
            <person name="Li W.L."/>
            <person name="Li J."/>
            <person name="Gao Z.M."/>
            <person name="Takai K."/>
            <person name="Zhang A.Q."/>
            <person name="Stepanauskas R."/>
        </authorList>
    </citation>
    <scope>NUCLEOTIDE SEQUENCE [LARGE SCALE GENOMIC DNA]</scope>
    <source>
        <strain evidence="4 5">L15b</strain>
    </source>
</reference>
<dbReference type="InterPro" id="IPR002669">
    <property type="entry name" value="UreD"/>
</dbReference>
<evidence type="ECO:0000313" key="5">
    <source>
        <dbReference type="Proteomes" id="UP000523105"/>
    </source>
</evidence>
<gene>
    <name evidence="3" type="primary">ureD</name>
    <name evidence="4" type="ORF">HX837_02270</name>
</gene>
<protein>
    <recommendedName>
        <fullName evidence="3">Urease accessory protein UreD</fullName>
    </recommendedName>
</protein>
<dbReference type="EMBL" id="JACASV010000009">
    <property type="protein sequence ID" value="NWJ43030.1"/>
    <property type="molecule type" value="Genomic_DNA"/>
</dbReference>
<dbReference type="GO" id="GO:0005737">
    <property type="term" value="C:cytoplasm"/>
    <property type="evidence" value="ECO:0007669"/>
    <property type="project" value="UniProtKB-SubCell"/>
</dbReference>
<comment type="function">
    <text evidence="3">Required for maturation of urease via the functional incorporation of the urease nickel metallocenter.</text>
</comment>
<dbReference type="PANTHER" id="PTHR33643:SF1">
    <property type="entry name" value="UREASE ACCESSORY PROTEIN D"/>
    <property type="match status" value="1"/>
</dbReference>
<keyword evidence="3" id="KW-0996">Nickel insertion</keyword>
<accession>A0A7K4MN74</accession>
<dbReference type="Proteomes" id="UP000523105">
    <property type="component" value="Unassembled WGS sequence"/>
</dbReference>
<dbReference type="Pfam" id="PF01774">
    <property type="entry name" value="UreD"/>
    <property type="match status" value="1"/>
</dbReference>
<name>A0A7K4MN74_9ARCH</name>
<proteinExistence type="inferred from homology"/>
<comment type="similarity">
    <text evidence="1 3">Belongs to the UreD family.</text>
</comment>
<dbReference type="PANTHER" id="PTHR33643">
    <property type="entry name" value="UREASE ACCESSORY PROTEIN D"/>
    <property type="match status" value="1"/>
</dbReference>
<dbReference type="HAMAP" id="MF_01384">
    <property type="entry name" value="UreD"/>
    <property type="match status" value="1"/>
</dbReference>
<dbReference type="GO" id="GO:0016151">
    <property type="term" value="F:nickel cation binding"/>
    <property type="evidence" value="ECO:0007669"/>
    <property type="project" value="UniProtKB-UniRule"/>
</dbReference>
<dbReference type="AlphaFoldDB" id="A0A7K4MN74"/>
<evidence type="ECO:0000313" key="4">
    <source>
        <dbReference type="EMBL" id="NWJ43030.1"/>
    </source>
</evidence>
<comment type="subcellular location">
    <subcellularLocation>
        <location evidence="3">Cytoplasm</location>
    </subcellularLocation>
</comment>
<sequence length="309" mass="35125">MTDLKFVEPDDIPSEFSAYDHKVAQLDVGKTGKVGFIRIKLEKDSKKNKTVVTDQYSQFPLYIQKALYYDEFLPSMANLFIMSPSGGIIQGDRCRIDITLTNQAVCHITTQGATRIYKMNSNYATQLFNITVNKDCYLEFIPDQLIPYQNSRYYQKVELNIEDSATLVYSEILTPGRVAMGEFFSYDICYLKTICRNNDKKIKFLDNFLLEPKKQKMTTLGIFGNYTVLATIYIISKNNSVLQIKEKINLALQDNAEVNGGCTVLPHDCGLVVRLLGNSSEEIKTTIYGIIRIVRKEILGTSFNGVRKT</sequence>
<evidence type="ECO:0000256" key="1">
    <source>
        <dbReference type="ARBA" id="ARBA00007177"/>
    </source>
</evidence>
<keyword evidence="3" id="KW-0963">Cytoplasm</keyword>
<keyword evidence="2 3" id="KW-0143">Chaperone</keyword>
<evidence type="ECO:0000256" key="3">
    <source>
        <dbReference type="HAMAP-Rule" id="MF_01384"/>
    </source>
</evidence>
<comment type="caution">
    <text evidence="4">The sequence shown here is derived from an EMBL/GenBank/DDBJ whole genome shotgun (WGS) entry which is preliminary data.</text>
</comment>
<evidence type="ECO:0000256" key="2">
    <source>
        <dbReference type="ARBA" id="ARBA00023186"/>
    </source>
</evidence>
<comment type="subunit">
    <text evidence="3">UreD, UreF and UreG form a complex that acts as a GTP-hydrolysis-dependent molecular chaperone, activating the urease apoprotein by helping to assemble the nickel containing metallocenter of UreC. The UreE protein probably delivers the nickel.</text>
</comment>
<organism evidence="4 5">
    <name type="scientific">Marine Group I thaumarchaeote</name>
    <dbReference type="NCBI Taxonomy" id="2511932"/>
    <lineage>
        <taxon>Archaea</taxon>
        <taxon>Nitrososphaerota</taxon>
        <taxon>Marine Group I</taxon>
    </lineage>
</organism>